<reference evidence="1 2" key="1">
    <citation type="submission" date="2021-03" db="EMBL/GenBank/DDBJ databases">
        <title>Haloterrigena longa sp. nov. and Haloterrigena limicola sp. nov., extremely halophilic archaea isolated from a salt lake.</title>
        <authorList>
            <person name="Henglin C."/>
        </authorList>
    </citation>
    <scope>NUCLEOTIDE SEQUENCE [LARGE SCALE GENOMIC DNA]</scope>
    <source>
        <strain evidence="1 2">KZCA68</strain>
    </source>
</reference>
<sequence length="55" mass="6160">MADDGENFWTYCAHCGTQLGIDDWPPIVEMATDGGETDLHSFCDEECRSGWTDTE</sequence>
<dbReference type="Proteomes" id="UP000663203">
    <property type="component" value="Chromosome"/>
</dbReference>
<dbReference type="AlphaFoldDB" id="A0A8A2VAL4"/>
<proteinExistence type="predicted"/>
<dbReference type="GeneID" id="63188992"/>
<evidence type="ECO:0000313" key="2">
    <source>
        <dbReference type="Proteomes" id="UP000663203"/>
    </source>
</evidence>
<accession>A0A8A2VAL4</accession>
<organism evidence="1 2">
    <name type="scientific">Haloterrigena alkaliphila</name>
    <dbReference type="NCBI Taxonomy" id="2816475"/>
    <lineage>
        <taxon>Archaea</taxon>
        <taxon>Methanobacteriati</taxon>
        <taxon>Methanobacteriota</taxon>
        <taxon>Stenosarchaea group</taxon>
        <taxon>Halobacteria</taxon>
        <taxon>Halobacteriales</taxon>
        <taxon>Natrialbaceae</taxon>
        <taxon>Haloterrigena</taxon>
    </lineage>
</organism>
<protein>
    <submittedName>
        <fullName evidence="1">Uncharacterized protein</fullName>
    </submittedName>
</protein>
<dbReference type="Pfam" id="PF24461">
    <property type="entry name" value="DUF7576"/>
    <property type="match status" value="1"/>
</dbReference>
<evidence type="ECO:0000313" key="1">
    <source>
        <dbReference type="EMBL" id="QSW99013.1"/>
    </source>
</evidence>
<dbReference type="InterPro" id="IPR055998">
    <property type="entry name" value="DUF7576"/>
</dbReference>
<dbReference type="RefSeq" id="WP_207288621.1">
    <property type="nucleotide sequence ID" value="NZ_CP071462.1"/>
</dbReference>
<dbReference type="EMBL" id="CP071462">
    <property type="protein sequence ID" value="QSW99013.1"/>
    <property type="molecule type" value="Genomic_DNA"/>
</dbReference>
<name>A0A8A2VAL4_9EURY</name>
<keyword evidence="2" id="KW-1185">Reference proteome</keyword>
<gene>
    <name evidence="1" type="ORF">J0X25_16765</name>
</gene>
<dbReference type="KEGG" id="hakz:J0X25_16765"/>